<dbReference type="EMBL" id="AOPY01001652">
    <property type="protein sequence ID" value="EPJ35198.1"/>
    <property type="molecule type" value="Genomic_DNA"/>
</dbReference>
<reference evidence="1 2" key="1">
    <citation type="submission" date="2013-02" db="EMBL/GenBank/DDBJ databases">
        <title>Draft Genome Sequence of Streptomyces afghaniensis, Which Produces Compounds of the Julimycin B-Complex.</title>
        <authorList>
            <person name="Gruening B.A."/>
            <person name="Praeg A."/>
            <person name="Erxleben A."/>
            <person name="Guenther S."/>
            <person name="Fiedler H.-P."/>
            <person name="Goodfellow M."/>
            <person name="Mueller M."/>
        </authorList>
    </citation>
    <scope>NUCLEOTIDE SEQUENCE [LARGE SCALE GENOMIC DNA]</scope>
    <source>
        <strain evidence="1 2">772</strain>
    </source>
</reference>
<accession>S4M7F4</accession>
<evidence type="ECO:0000313" key="1">
    <source>
        <dbReference type="EMBL" id="EPJ35198.1"/>
    </source>
</evidence>
<dbReference type="HOGENOM" id="CLU_3398674_0_0_11"/>
<name>S4M7F4_9ACTN</name>
<sequence>MSALVTMAEGTERGWWEQYLGALPVVLLDIA</sequence>
<proteinExistence type="predicted"/>
<dbReference type="Proteomes" id="UP000015001">
    <property type="component" value="Unassembled WGS sequence"/>
</dbReference>
<gene>
    <name evidence="1" type="ORF">STAFG_7760</name>
</gene>
<evidence type="ECO:0000313" key="2">
    <source>
        <dbReference type="Proteomes" id="UP000015001"/>
    </source>
</evidence>
<protein>
    <submittedName>
        <fullName evidence="1">Uncharacterized protein</fullName>
    </submittedName>
</protein>
<dbReference type="AlphaFoldDB" id="S4M7F4"/>
<organism evidence="1 2">
    <name type="scientific">Streptomyces afghaniensis 772</name>
    <dbReference type="NCBI Taxonomy" id="1283301"/>
    <lineage>
        <taxon>Bacteria</taxon>
        <taxon>Bacillati</taxon>
        <taxon>Actinomycetota</taxon>
        <taxon>Actinomycetes</taxon>
        <taxon>Kitasatosporales</taxon>
        <taxon>Streptomycetaceae</taxon>
        <taxon>Streptomyces</taxon>
    </lineage>
</organism>
<keyword evidence="2" id="KW-1185">Reference proteome</keyword>
<comment type="caution">
    <text evidence="1">The sequence shown here is derived from an EMBL/GenBank/DDBJ whole genome shotgun (WGS) entry which is preliminary data.</text>
</comment>